<reference evidence="5" key="1">
    <citation type="submission" date="2025-08" db="UniProtKB">
        <authorList>
            <consortium name="RefSeq"/>
        </authorList>
    </citation>
    <scope>IDENTIFICATION</scope>
</reference>
<dbReference type="PANTHER" id="PTHR31080">
    <property type="entry name" value="PECTINESTERASE INHIBITOR-LIKE"/>
    <property type="match status" value="1"/>
</dbReference>
<dbReference type="InterPro" id="IPR006501">
    <property type="entry name" value="Pectinesterase_inhib_dom"/>
</dbReference>
<dbReference type="InParanoid" id="A0A1U8ANU4"/>
<accession>A0A1U8ANU4</accession>
<feature type="domain" description="Pectinesterase inhibitor" evidence="3">
    <location>
        <begin position="42"/>
        <end position="198"/>
    </location>
</feature>
<dbReference type="PROSITE" id="PS51257">
    <property type="entry name" value="PROKAR_LIPOPROTEIN"/>
    <property type="match status" value="1"/>
</dbReference>
<name>A0A1U8ANU4_NELNU</name>
<dbReference type="NCBIfam" id="TIGR01614">
    <property type="entry name" value="PME_inhib"/>
    <property type="match status" value="1"/>
</dbReference>
<dbReference type="GO" id="GO:0009827">
    <property type="term" value="P:plant-type cell wall modification"/>
    <property type="evidence" value="ECO:0000318"/>
    <property type="project" value="GO_Central"/>
</dbReference>
<dbReference type="InterPro" id="IPR051955">
    <property type="entry name" value="PME_Inhibitor"/>
</dbReference>
<dbReference type="GO" id="GO:0046910">
    <property type="term" value="F:pectinesterase inhibitor activity"/>
    <property type="evidence" value="ECO:0007669"/>
    <property type="project" value="UniProtKB-ARBA"/>
</dbReference>
<feature type="chain" id="PRO_5010524576" evidence="2">
    <location>
        <begin position="34"/>
        <end position="211"/>
    </location>
</feature>
<dbReference type="FunFam" id="1.20.140.40:FF:000005">
    <property type="entry name" value="Pectin methylesterase inhibitor 1"/>
    <property type="match status" value="1"/>
</dbReference>
<dbReference type="OrthoDB" id="1430376at2759"/>
<evidence type="ECO:0000256" key="2">
    <source>
        <dbReference type="SAM" id="SignalP"/>
    </source>
</evidence>
<protein>
    <submittedName>
        <fullName evidence="5">21 kDa protein-like</fullName>
    </submittedName>
</protein>
<dbReference type="InterPro" id="IPR035513">
    <property type="entry name" value="Invertase/methylesterase_inhib"/>
</dbReference>
<dbReference type="RefSeq" id="XP_010264194.1">
    <property type="nucleotide sequence ID" value="XM_010265892.2"/>
</dbReference>
<dbReference type="AlphaFoldDB" id="A0A1U8ANU4"/>
<dbReference type="SUPFAM" id="SSF101148">
    <property type="entry name" value="Plant invertase/pectin methylesterase inhibitor"/>
    <property type="match status" value="1"/>
</dbReference>
<evidence type="ECO:0000313" key="5">
    <source>
        <dbReference type="RefSeq" id="XP_010264194.1"/>
    </source>
</evidence>
<dbReference type="OMA" id="THALTDC"/>
<dbReference type="KEGG" id="nnu:104602270"/>
<dbReference type="FunCoup" id="A0A1U8ANU4">
    <property type="interactions" value="281"/>
</dbReference>
<dbReference type="CDD" id="cd15798">
    <property type="entry name" value="PMEI-like_3"/>
    <property type="match status" value="1"/>
</dbReference>
<gene>
    <name evidence="5" type="primary">LOC104602270</name>
</gene>
<evidence type="ECO:0000313" key="4">
    <source>
        <dbReference type="Proteomes" id="UP000189703"/>
    </source>
</evidence>
<dbReference type="PANTHER" id="PTHR31080:SF117">
    <property type="entry name" value="PLANT INVERTASE_PECTIN METHYLESTERASE INHIBITOR SUPERFAMILY PROTEIN"/>
    <property type="match status" value="1"/>
</dbReference>
<dbReference type="SMART" id="SM00856">
    <property type="entry name" value="PMEI"/>
    <property type="match status" value="1"/>
</dbReference>
<dbReference type="GO" id="GO:0009505">
    <property type="term" value="C:plant-type cell wall"/>
    <property type="evidence" value="ECO:0000318"/>
    <property type="project" value="GO_Central"/>
</dbReference>
<dbReference type="Proteomes" id="UP000189703">
    <property type="component" value="Unplaced"/>
</dbReference>
<feature type="signal peptide" evidence="2">
    <location>
        <begin position="1"/>
        <end position="33"/>
    </location>
</feature>
<keyword evidence="1 2" id="KW-0732">Signal</keyword>
<keyword evidence="4" id="KW-1185">Reference proteome</keyword>
<sequence>MMEGRRSSVSRLFSVCGVLVTLFILFSCTGCSGAKLNPCSKTSTEFIKNSCRRTLYPQVCVESLSAYASTIQESPKLLAQVALSVSLKSARSTEKLVLNLSKVNDIRPREAAALMDCVETMGDCVEELRQSLQEMKHLGGPDFALKLSNIKTWVSAALTNEDTCRDGFQDKSMNGNIKNTITKSIDYVAKLTSNALALINNIQPSNTPNSP</sequence>
<organism evidence="4 5">
    <name type="scientific">Nelumbo nucifera</name>
    <name type="common">Sacred lotus</name>
    <dbReference type="NCBI Taxonomy" id="4432"/>
    <lineage>
        <taxon>Eukaryota</taxon>
        <taxon>Viridiplantae</taxon>
        <taxon>Streptophyta</taxon>
        <taxon>Embryophyta</taxon>
        <taxon>Tracheophyta</taxon>
        <taxon>Spermatophyta</taxon>
        <taxon>Magnoliopsida</taxon>
        <taxon>Proteales</taxon>
        <taxon>Nelumbonaceae</taxon>
        <taxon>Nelumbo</taxon>
    </lineage>
</organism>
<dbReference type="GeneID" id="104602270"/>
<evidence type="ECO:0000256" key="1">
    <source>
        <dbReference type="ARBA" id="ARBA00022729"/>
    </source>
</evidence>
<dbReference type="Pfam" id="PF04043">
    <property type="entry name" value="PMEI"/>
    <property type="match status" value="1"/>
</dbReference>
<proteinExistence type="predicted"/>
<dbReference type="GO" id="GO:0004857">
    <property type="term" value="F:enzyme inhibitor activity"/>
    <property type="evidence" value="ECO:0000318"/>
    <property type="project" value="GO_Central"/>
</dbReference>
<dbReference type="Gene3D" id="1.20.140.40">
    <property type="entry name" value="Invertase/pectin methylesterase inhibitor family protein"/>
    <property type="match status" value="1"/>
</dbReference>
<evidence type="ECO:0000259" key="3">
    <source>
        <dbReference type="SMART" id="SM00856"/>
    </source>
</evidence>
<dbReference type="eggNOG" id="ENOG502S0CF">
    <property type="taxonomic scope" value="Eukaryota"/>
</dbReference>